<dbReference type="Gene3D" id="3.30.70.250">
    <property type="entry name" value="Malonyl-CoA ACP transacylase, ACP-binding"/>
    <property type="match status" value="1"/>
</dbReference>
<comment type="similarity">
    <text evidence="4">Belongs to the fabD family.</text>
</comment>
<dbReference type="Proteomes" id="UP000199139">
    <property type="component" value="Unassembled WGS sequence"/>
</dbReference>
<evidence type="ECO:0000313" key="7">
    <source>
        <dbReference type="EMBL" id="GEM03466.1"/>
    </source>
</evidence>
<feature type="active site" evidence="5">
    <location>
        <position position="91"/>
    </location>
</feature>
<dbReference type="PIRSF" id="PIRSF000446">
    <property type="entry name" value="Mct"/>
    <property type="match status" value="1"/>
</dbReference>
<dbReference type="RefSeq" id="WP_062319880.1">
    <property type="nucleotide sequence ID" value="NZ_BJWJ01000003.1"/>
</dbReference>
<dbReference type="Gene3D" id="3.40.366.10">
    <property type="entry name" value="Malonyl-Coenzyme A Acyl Carrier Protein, domain 2"/>
    <property type="match status" value="1"/>
</dbReference>
<dbReference type="Proteomes" id="UP000321773">
    <property type="component" value="Unassembled WGS sequence"/>
</dbReference>
<dbReference type="Pfam" id="PF00698">
    <property type="entry name" value="Acyl_transf_1"/>
    <property type="match status" value="1"/>
</dbReference>
<comment type="catalytic activity">
    <reaction evidence="3 4">
        <text>holo-[ACP] + malonyl-CoA = malonyl-[ACP] + CoA</text>
        <dbReference type="Rhea" id="RHEA:41792"/>
        <dbReference type="Rhea" id="RHEA-COMP:9623"/>
        <dbReference type="Rhea" id="RHEA-COMP:9685"/>
        <dbReference type="ChEBI" id="CHEBI:57287"/>
        <dbReference type="ChEBI" id="CHEBI:57384"/>
        <dbReference type="ChEBI" id="CHEBI:64479"/>
        <dbReference type="ChEBI" id="CHEBI:78449"/>
        <dbReference type="EC" id="2.3.1.39"/>
    </reaction>
</comment>
<evidence type="ECO:0000256" key="3">
    <source>
        <dbReference type="ARBA" id="ARBA00048462"/>
    </source>
</evidence>
<dbReference type="InterPro" id="IPR016036">
    <property type="entry name" value="Malonyl_transacylase_ACP-bd"/>
</dbReference>
<dbReference type="NCBIfam" id="TIGR00128">
    <property type="entry name" value="fabD"/>
    <property type="match status" value="1"/>
</dbReference>
<dbReference type="EC" id="2.3.1.39" evidence="4"/>
<dbReference type="SMART" id="SM00827">
    <property type="entry name" value="PKS_AT"/>
    <property type="match status" value="1"/>
</dbReference>
<dbReference type="GO" id="GO:0004314">
    <property type="term" value="F:[acyl-carrier-protein] S-malonyltransferase activity"/>
    <property type="evidence" value="ECO:0007669"/>
    <property type="project" value="UniProtKB-EC"/>
</dbReference>
<dbReference type="InterPro" id="IPR050858">
    <property type="entry name" value="Mal-CoA-ACP_Trans/PKS_FabD"/>
</dbReference>
<evidence type="ECO:0000313" key="8">
    <source>
        <dbReference type="EMBL" id="SFS50152.1"/>
    </source>
</evidence>
<dbReference type="PANTHER" id="PTHR42681:SF1">
    <property type="entry name" value="MALONYL-COA-ACYL CARRIER PROTEIN TRANSACYLASE, MITOCHONDRIAL"/>
    <property type="match status" value="1"/>
</dbReference>
<keyword evidence="1 4" id="KW-0808">Transferase</keyword>
<organism evidence="8 9">
    <name type="scientific">Halolactibacillus miurensis</name>
    <dbReference type="NCBI Taxonomy" id="306541"/>
    <lineage>
        <taxon>Bacteria</taxon>
        <taxon>Bacillati</taxon>
        <taxon>Bacillota</taxon>
        <taxon>Bacilli</taxon>
        <taxon>Bacillales</taxon>
        <taxon>Bacillaceae</taxon>
        <taxon>Halolactibacillus</taxon>
    </lineage>
</organism>
<feature type="active site" evidence="5">
    <location>
        <position position="198"/>
    </location>
</feature>
<dbReference type="InterPro" id="IPR001227">
    <property type="entry name" value="Ac_transferase_dom_sf"/>
</dbReference>
<dbReference type="AlphaFoldDB" id="A0A1I6QCM2"/>
<reference evidence="7 10" key="2">
    <citation type="submission" date="2019-07" db="EMBL/GenBank/DDBJ databases">
        <title>Whole genome shotgun sequence of Halolactibacillus miurensis NBRC 100873.</title>
        <authorList>
            <person name="Hosoyama A."/>
            <person name="Uohara A."/>
            <person name="Ohji S."/>
            <person name="Ichikawa N."/>
        </authorList>
    </citation>
    <scope>NUCLEOTIDE SEQUENCE [LARGE SCALE GENOMIC DNA]</scope>
    <source>
        <strain evidence="7 10">NBRC 100873</strain>
    </source>
</reference>
<dbReference type="SUPFAM" id="SSF52151">
    <property type="entry name" value="FabD/lysophospholipase-like"/>
    <property type="match status" value="1"/>
</dbReference>
<dbReference type="GO" id="GO:0006633">
    <property type="term" value="P:fatty acid biosynthetic process"/>
    <property type="evidence" value="ECO:0007669"/>
    <property type="project" value="TreeGrafter"/>
</dbReference>
<proteinExistence type="inferred from homology"/>
<dbReference type="FunFam" id="3.30.70.250:FF:000001">
    <property type="entry name" value="Malonyl CoA-acyl carrier protein transacylase"/>
    <property type="match status" value="1"/>
</dbReference>
<evidence type="ECO:0000313" key="9">
    <source>
        <dbReference type="Proteomes" id="UP000199139"/>
    </source>
</evidence>
<evidence type="ECO:0000313" key="10">
    <source>
        <dbReference type="Proteomes" id="UP000321773"/>
    </source>
</evidence>
<dbReference type="GO" id="GO:0005829">
    <property type="term" value="C:cytosol"/>
    <property type="evidence" value="ECO:0007669"/>
    <property type="project" value="TreeGrafter"/>
</dbReference>
<gene>
    <name evidence="7" type="primary">fabD</name>
    <name evidence="7" type="ORF">HMI01_04540</name>
    <name evidence="8" type="ORF">SAMN05421668_10455</name>
</gene>
<dbReference type="OrthoDB" id="9805460at2"/>
<evidence type="ECO:0000256" key="4">
    <source>
        <dbReference type="PIRNR" id="PIRNR000446"/>
    </source>
</evidence>
<feature type="domain" description="Malonyl-CoA:ACP transacylase (MAT)" evidence="6">
    <location>
        <begin position="7"/>
        <end position="292"/>
    </location>
</feature>
<dbReference type="PANTHER" id="PTHR42681">
    <property type="entry name" value="MALONYL-COA-ACYL CARRIER PROTEIN TRANSACYLASE, MITOCHONDRIAL"/>
    <property type="match status" value="1"/>
</dbReference>
<dbReference type="InterPro" id="IPR004410">
    <property type="entry name" value="Malonyl_CoA-ACP_transAc_FabD"/>
</dbReference>
<sequence length="313" mass="34484">MKRVVFMFPGQGSQDLGMGMSLYQHDQKTKQTIDQANDWLGFDLRGLMFDGPIESLTETKHAQPALVLTSGVLLDALKAAGVEPVAVLGHSLGEYSALVASGSLTLEQATTLVYQRGVLMEQADPEGKGGMSAVLGLTEDVLEDVLNTTNNQVEIANLNSPGQIVISGDKQKIEEITPLLKEKGAKRVIPLAVSGPFHSSFMKPQADKFASVLKDVDVKVPQVPLLHNVTAQAETDPDEIKHRLTEQLYSKVRFEESIRHLLDHDEIDAFVEVGNKKVLTGLVKKIHRRARVFQVEDQDSLTAFVQWYKEDES</sequence>
<dbReference type="InterPro" id="IPR024925">
    <property type="entry name" value="Malonyl_CoA-ACP_transAc"/>
</dbReference>
<keyword evidence="10" id="KW-1185">Reference proteome</keyword>
<evidence type="ECO:0000256" key="1">
    <source>
        <dbReference type="ARBA" id="ARBA00022679"/>
    </source>
</evidence>
<accession>A0A1I6QCM2</accession>
<evidence type="ECO:0000256" key="2">
    <source>
        <dbReference type="ARBA" id="ARBA00023315"/>
    </source>
</evidence>
<dbReference type="EMBL" id="FPAI01000004">
    <property type="protein sequence ID" value="SFS50152.1"/>
    <property type="molecule type" value="Genomic_DNA"/>
</dbReference>
<keyword evidence="2 4" id="KW-0012">Acyltransferase</keyword>
<name>A0A1I6QCM2_9BACI</name>
<evidence type="ECO:0000256" key="5">
    <source>
        <dbReference type="PIRSR" id="PIRSR000446-1"/>
    </source>
</evidence>
<dbReference type="InterPro" id="IPR016035">
    <property type="entry name" value="Acyl_Trfase/lysoPLipase"/>
</dbReference>
<dbReference type="STRING" id="306541.SAMN05421668_10455"/>
<reference evidence="8 9" key="1">
    <citation type="submission" date="2016-10" db="EMBL/GenBank/DDBJ databases">
        <authorList>
            <person name="de Groot N.N."/>
        </authorList>
    </citation>
    <scope>NUCLEOTIDE SEQUENCE [LARGE SCALE GENOMIC DNA]</scope>
    <source>
        <strain evidence="8 9">DSM 17074</strain>
    </source>
</reference>
<dbReference type="EMBL" id="BJWJ01000003">
    <property type="protein sequence ID" value="GEM03466.1"/>
    <property type="molecule type" value="Genomic_DNA"/>
</dbReference>
<dbReference type="InterPro" id="IPR014043">
    <property type="entry name" value="Acyl_transferase_dom"/>
</dbReference>
<dbReference type="SUPFAM" id="SSF55048">
    <property type="entry name" value="Probable ACP-binding domain of malonyl-CoA ACP transacylase"/>
    <property type="match status" value="1"/>
</dbReference>
<protein>
    <recommendedName>
        <fullName evidence="4">Malonyl CoA-acyl carrier protein transacylase</fullName>
        <ecNumber evidence="4">2.3.1.39</ecNumber>
    </recommendedName>
</protein>
<evidence type="ECO:0000259" key="6">
    <source>
        <dbReference type="SMART" id="SM00827"/>
    </source>
</evidence>